<evidence type="ECO:0000256" key="4">
    <source>
        <dbReference type="ARBA" id="ARBA00023163"/>
    </source>
</evidence>
<evidence type="ECO:0000313" key="9">
    <source>
        <dbReference type="Proteomes" id="UP001229421"/>
    </source>
</evidence>
<dbReference type="PANTHER" id="PTHR33057">
    <property type="entry name" value="TRANSCRIPTION REPRESSOR OFP7-RELATED"/>
    <property type="match status" value="1"/>
</dbReference>
<gene>
    <name evidence="8" type="ORF">QVD17_30876</name>
</gene>
<dbReference type="Proteomes" id="UP001229421">
    <property type="component" value="Unassembled WGS sequence"/>
</dbReference>
<dbReference type="AlphaFoldDB" id="A0AAD8K8Q4"/>
<name>A0AAD8K8Q4_TARER</name>
<accession>A0AAD8K8Q4</accession>
<protein>
    <recommendedName>
        <fullName evidence="6">Transcription repressor</fullName>
    </recommendedName>
    <alternativeName>
        <fullName evidence="6">Ovate family protein</fullName>
    </alternativeName>
</protein>
<dbReference type="GO" id="GO:0005634">
    <property type="term" value="C:nucleus"/>
    <property type="evidence" value="ECO:0007669"/>
    <property type="project" value="UniProtKB-SubCell"/>
</dbReference>
<keyword evidence="9" id="KW-1185">Reference proteome</keyword>
<dbReference type="PANTHER" id="PTHR33057:SF110">
    <property type="entry name" value="TRANSCRIPTION REPRESSOR"/>
    <property type="match status" value="1"/>
</dbReference>
<keyword evidence="3 6" id="KW-0805">Transcription regulation</keyword>
<evidence type="ECO:0000256" key="5">
    <source>
        <dbReference type="ARBA" id="ARBA00023242"/>
    </source>
</evidence>
<evidence type="ECO:0000313" key="8">
    <source>
        <dbReference type="EMBL" id="KAK1415105.1"/>
    </source>
</evidence>
<reference evidence="8" key="1">
    <citation type="journal article" date="2023" name="bioRxiv">
        <title>Improved chromosome-level genome assembly for marigold (Tagetes erecta).</title>
        <authorList>
            <person name="Jiang F."/>
            <person name="Yuan L."/>
            <person name="Wang S."/>
            <person name="Wang H."/>
            <person name="Xu D."/>
            <person name="Wang A."/>
            <person name="Fan W."/>
        </authorList>
    </citation>
    <scope>NUCLEOTIDE SEQUENCE</scope>
    <source>
        <strain evidence="8">WSJ</strain>
        <tissue evidence="8">Leaf</tissue>
    </source>
</reference>
<evidence type="ECO:0000256" key="6">
    <source>
        <dbReference type="RuleBase" id="RU367028"/>
    </source>
</evidence>
<comment type="function">
    <text evidence="6">Transcriptional repressor that regulates multiple aspects of plant growth and development.</text>
</comment>
<evidence type="ECO:0000256" key="2">
    <source>
        <dbReference type="ARBA" id="ARBA00022491"/>
    </source>
</evidence>
<sequence length="108" mass="12689">MIQEKMSKNLMKIRRERVSFSASLPEDVQGVFADSECAVKYSSHPLQDIRKSILEMIRYTKVEDWNDIEELIYCYVALNSPETHIYIKDAFLGLSSMLYNVHYRTDQC</sequence>
<keyword evidence="2 6" id="KW-0678">Repressor</keyword>
<keyword evidence="4 6" id="KW-0804">Transcription</keyword>
<organism evidence="8 9">
    <name type="scientific">Tagetes erecta</name>
    <name type="common">African marigold</name>
    <dbReference type="NCBI Taxonomy" id="13708"/>
    <lineage>
        <taxon>Eukaryota</taxon>
        <taxon>Viridiplantae</taxon>
        <taxon>Streptophyta</taxon>
        <taxon>Embryophyta</taxon>
        <taxon>Tracheophyta</taxon>
        <taxon>Spermatophyta</taxon>
        <taxon>Magnoliopsida</taxon>
        <taxon>eudicotyledons</taxon>
        <taxon>Gunneridae</taxon>
        <taxon>Pentapetalae</taxon>
        <taxon>asterids</taxon>
        <taxon>campanulids</taxon>
        <taxon>Asterales</taxon>
        <taxon>Asteraceae</taxon>
        <taxon>Asteroideae</taxon>
        <taxon>Heliantheae alliance</taxon>
        <taxon>Tageteae</taxon>
        <taxon>Tagetes</taxon>
    </lineage>
</organism>
<comment type="subcellular location">
    <subcellularLocation>
        <location evidence="1 6">Nucleus</location>
    </subcellularLocation>
</comment>
<comment type="caution">
    <text evidence="8">The sequence shown here is derived from an EMBL/GenBank/DDBJ whole genome shotgun (WGS) entry which is preliminary data.</text>
</comment>
<dbReference type="InterPro" id="IPR006458">
    <property type="entry name" value="Ovate_C"/>
</dbReference>
<dbReference type="PROSITE" id="PS51754">
    <property type="entry name" value="OVATE"/>
    <property type="match status" value="1"/>
</dbReference>
<dbReference type="Pfam" id="PF04844">
    <property type="entry name" value="Ovate"/>
    <property type="match status" value="1"/>
</dbReference>
<evidence type="ECO:0000256" key="1">
    <source>
        <dbReference type="ARBA" id="ARBA00004123"/>
    </source>
</evidence>
<dbReference type="EMBL" id="JAUHHV010000008">
    <property type="protein sequence ID" value="KAK1415105.1"/>
    <property type="molecule type" value="Genomic_DNA"/>
</dbReference>
<proteinExistence type="predicted"/>
<evidence type="ECO:0000256" key="3">
    <source>
        <dbReference type="ARBA" id="ARBA00023015"/>
    </source>
</evidence>
<evidence type="ECO:0000259" key="7">
    <source>
        <dbReference type="PROSITE" id="PS51754"/>
    </source>
</evidence>
<feature type="domain" description="OVATE" evidence="7">
    <location>
        <begin position="38"/>
        <end position="97"/>
    </location>
</feature>
<keyword evidence="5 6" id="KW-0539">Nucleus</keyword>
<dbReference type="InterPro" id="IPR038933">
    <property type="entry name" value="Ovate"/>
</dbReference>
<dbReference type="GO" id="GO:0045892">
    <property type="term" value="P:negative regulation of DNA-templated transcription"/>
    <property type="evidence" value="ECO:0007669"/>
    <property type="project" value="UniProtKB-UniRule"/>
</dbReference>